<name>A0ABT0A0Z5_9GAMM</name>
<evidence type="ECO:0000256" key="1">
    <source>
        <dbReference type="SAM" id="Phobius"/>
    </source>
</evidence>
<gene>
    <name evidence="2" type="ORF">MQC88_01520</name>
</gene>
<evidence type="ECO:0000313" key="3">
    <source>
        <dbReference type="Proteomes" id="UP001165423"/>
    </source>
</evidence>
<protein>
    <recommendedName>
        <fullName evidence="4">Toxin CptA</fullName>
    </recommendedName>
</protein>
<keyword evidence="1" id="KW-1133">Transmembrane helix</keyword>
<feature type="transmembrane region" description="Helical" evidence="1">
    <location>
        <begin position="47"/>
        <end position="64"/>
    </location>
</feature>
<accession>A0ABT0A0Z5</accession>
<dbReference type="RefSeq" id="WP_243318588.1">
    <property type="nucleotide sequence ID" value="NZ_JALGCL010000001.1"/>
</dbReference>
<proteinExistence type="predicted"/>
<dbReference type="EMBL" id="JALGCL010000001">
    <property type="protein sequence ID" value="MCJ0824652.1"/>
    <property type="molecule type" value="Genomic_DNA"/>
</dbReference>
<keyword evidence="3" id="KW-1185">Reference proteome</keyword>
<keyword evidence="1" id="KW-0472">Membrane</keyword>
<reference evidence="2 3" key="1">
    <citation type="submission" date="2022-03" db="EMBL/GenBank/DDBJ databases">
        <title>Luteimonas soily sp. nov., a novel bacterium isolated from the soil.</title>
        <authorList>
            <person name="Zhang X."/>
        </authorList>
    </citation>
    <scope>NUCLEOTIDE SEQUENCE [LARGE SCALE GENOMIC DNA]</scope>
    <source>
        <strain evidence="2 3">50</strain>
    </source>
</reference>
<dbReference type="Proteomes" id="UP001165423">
    <property type="component" value="Unassembled WGS sequence"/>
</dbReference>
<evidence type="ECO:0008006" key="4">
    <source>
        <dbReference type="Google" id="ProtNLM"/>
    </source>
</evidence>
<sequence length="150" mass="16536">MPHSMHWSSTSAPCRLEWRPSRWVIGAQCLLAVLAPWAVLGSEMPRVAAWPLAGIACACGAWVARREAGKAARQLSWPPGDAPVLLDGQPLQLAELHWRGPLAFLRWRGPDGRVGRLDWWPDTLPSARRRELRLAARARTAARPAASMAP</sequence>
<evidence type="ECO:0000313" key="2">
    <source>
        <dbReference type="EMBL" id="MCJ0824652.1"/>
    </source>
</evidence>
<organism evidence="2 3">
    <name type="scientific">Cognatiluteimonas sedimenti</name>
    <dbReference type="NCBI Taxonomy" id="2927791"/>
    <lineage>
        <taxon>Bacteria</taxon>
        <taxon>Pseudomonadati</taxon>
        <taxon>Pseudomonadota</taxon>
        <taxon>Gammaproteobacteria</taxon>
        <taxon>Lysobacterales</taxon>
        <taxon>Lysobacteraceae</taxon>
        <taxon>Cognatiluteimonas</taxon>
    </lineage>
</organism>
<keyword evidence="1" id="KW-0812">Transmembrane</keyword>
<comment type="caution">
    <text evidence="2">The sequence shown here is derived from an EMBL/GenBank/DDBJ whole genome shotgun (WGS) entry which is preliminary data.</text>
</comment>